<reference evidence="2" key="1">
    <citation type="submission" date="2021-04" db="EMBL/GenBank/DDBJ databases">
        <title>Isolation and polyphasic classification of algal microorganism.</title>
        <authorList>
            <person name="Wang S."/>
        </authorList>
    </citation>
    <scope>NUCLEOTIDE SEQUENCE</scope>
    <source>
        <strain evidence="2">720a</strain>
    </source>
</reference>
<name>A0A941I8V6_9BACI</name>
<dbReference type="PANTHER" id="PTHR30344:SF1">
    <property type="entry name" value="6-PHOSPHOGLUCONOLACTONASE"/>
    <property type="match status" value="1"/>
</dbReference>
<dbReference type="PANTHER" id="PTHR30344">
    <property type="entry name" value="6-PHOSPHOGLUCONOLACTONASE-RELATED"/>
    <property type="match status" value="1"/>
</dbReference>
<dbReference type="Gene3D" id="2.130.10.10">
    <property type="entry name" value="YVTN repeat-like/Quinoprotein amine dehydrogenase"/>
    <property type="match status" value="1"/>
</dbReference>
<accession>A0A941I8V6</accession>
<gene>
    <name evidence="2" type="ORF">KCX74_08365</name>
</gene>
<dbReference type="Pfam" id="PF10282">
    <property type="entry name" value="Lactonase"/>
    <property type="match status" value="1"/>
</dbReference>
<dbReference type="GO" id="GO:0017057">
    <property type="term" value="F:6-phosphogluconolactonase activity"/>
    <property type="evidence" value="ECO:0007669"/>
    <property type="project" value="TreeGrafter"/>
</dbReference>
<evidence type="ECO:0000313" key="3">
    <source>
        <dbReference type="Proteomes" id="UP000675284"/>
    </source>
</evidence>
<protein>
    <submittedName>
        <fullName evidence="2">Lactonase family protein</fullName>
    </submittedName>
</protein>
<dbReference type="FunFam" id="2.130.10.10:FF:000306">
    <property type="entry name" value="3-carboxymuconate cyclase"/>
    <property type="match status" value="1"/>
</dbReference>
<dbReference type="InterPro" id="IPR011048">
    <property type="entry name" value="Haem_d1_sf"/>
</dbReference>
<dbReference type="EMBL" id="JAGSOT010000020">
    <property type="protein sequence ID" value="MBR7796054.1"/>
    <property type="molecule type" value="Genomic_DNA"/>
</dbReference>
<proteinExistence type="inferred from homology"/>
<comment type="similarity">
    <text evidence="1">Belongs to the cycloisomerase 2 family.</text>
</comment>
<sequence>MTKYIGFAGTYTREQSKGIYCFELDSEAKKLQAVQAVASVGSPTYLTISEDDRYLFSVGQDGELGGMRAYAINAETHTLNQINEQLLEGRAPCHVSIRDGKLVTGNYHKGEVGLYSVNKDGSLELGQFVKHEGNGPHERQEKSHVHFAGFTPDGNYVVVCDLGTDELVTYRIEAGELIRHDTLSIKPGSGPRHIVFHPNEKTAYLLTELSSEVIVLAYHADDGSFTEKQTIKAKPEGFTDTNDASAISISSDGKFLYTGNRGHNSIAVFQVEGETDFLTLIEFTATGGDWPRDFVLDPTESFIVASNQHSGNLVLFERNKVTGKLTKLNSEVDVPEVVCVKFLNEQK</sequence>
<organism evidence="2 3">
    <name type="scientific">Virgibacillus salarius</name>
    <dbReference type="NCBI Taxonomy" id="447199"/>
    <lineage>
        <taxon>Bacteria</taxon>
        <taxon>Bacillati</taxon>
        <taxon>Bacillota</taxon>
        <taxon>Bacilli</taxon>
        <taxon>Bacillales</taxon>
        <taxon>Bacillaceae</taxon>
        <taxon>Virgibacillus</taxon>
    </lineage>
</organism>
<dbReference type="InterPro" id="IPR050282">
    <property type="entry name" value="Cycloisomerase_2"/>
</dbReference>
<keyword evidence="3" id="KW-1185">Reference proteome</keyword>
<dbReference type="AlphaFoldDB" id="A0A941I8V6"/>
<dbReference type="Proteomes" id="UP000675284">
    <property type="component" value="Unassembled WGS sequence"/>
</dbReference>
<dbReference type="GO" id="GO:0005829">
    <property type="term" value="C:cytosol"/>
    <property type="evidence" value="ECO:0007669"/>
    <property type="project" value="TreeGrafter"/>
</dbReference>
<dbReference type="RefSeq" id="WP_121603746.1">
    <property type="nucleotide sequence ID" value="NZ_JAGSOT010000020.1"/>
</dbReference>
<evidence type="ECO:0000256" key="1">
    <source>
        <dbReference type="ARBA" id="ARBA00005564"/>
    </source>
</evidence>
<evidence type="ECO:0000313" key="2">
    <source>
        <dbReference type="EMBL" id="MBR7796054.1"/>
    </source>
</evidence>
<dbReference type="SUPFAM" id="SSF51004">
    <property type="entry name" value="C-terminal (heme d1) domain of cytochrome cd1-nitrite reductase"/>
    <property type="match status" value="1"/>
</dbReference>
<comment type="caution">
    <text evidence="2">The sequence shown here is derived from an EMBL/GenBank/DDBJ whole genome shotgun (WGS) entry which is preliminary data.</text>
</comment>
<dbReference type="InterPro" id="IPR019405">
    <property type="entry name" value="Lactonase_7-beta_prop"/>
</dbReference>
<dbReference type="InterPro" id="IPR015943">
    <property type="entry name" value="WD40/YVTN_repeat-like_dom_sf"/>
</dbReference>